<evidence type="ECO:0000256" key="6">
    <source>
        <dbReference type="SAM" id="Phobius"/>
    </source>
</evidence>
<name>A0A1T3FGC2_ELIME</name>
<comment type="subcellular location">
    <subcellularLocation>
        <location evidence="1">Cell membrane</location>
        <topology evidence="1">Multi-pass membrane protein</topology>
    </subcellularLocation>
</comment>
<dbReference type="InterPro" id="IPR003838">
    <property type="entry name" value="ABC3_permease_C"/>
</dbReference>
<protein>
    <submittedName>
        <fullName evidence="9">Antibiotic ABC transporter permease</fullName>
    </submittedName>
</protein>
<keyword evidence="5 6" id="KW-0472">Membrane</keyword>
<evidence type="ECO:0000256" key="5">
    <source>
        <dbReference type="ARBA" id="ARBA00023136"/>
    </source>
</evidence>
<gene>
    <name evidence="9" type="ORF">BMF97_03640</name>
</gene>
<feature type="domain" description="MacB-like periplasmic core" evidence="8">
    <location>
        <begin position="432"/>
        <end position="653"/>
    </location>
</feature>
<keyword evidence="10" id="KW-1185">Reference proteome</keyword>
<feature type="transmembrane region" description="Helical" evidence="6">
    <location>
        <begin position="422"/>
        <end position="446"/>
    </location>
</feature>
<dbReference type="EMBL" id="MPOG01000004">
    <property type="protein sequence ID" value="OOH97419.1"/>
    <property type="molecule type" value="Genomic_DNA"/>
</dbReference>
<evidence type="ECO:0000256" key="2">
    <source>
        <dbReference type="ARBA" id="ARBA00022475"/>
    </source>
</evidence>
<keyword evidence="3 6" id="KW-0812">Transmembrane</keyword>
<dbReference type="OrthoDB" id="8740261at2"/>
<dbReference type="InterPro" id="IPR050250">
    <property type="entry name" value="Macrolide_Exporter_MacB"/>
</dbReference>
<dbReference type="GO" id="GO:0005886">
    <property type="term" value="C:plasma membrane"/>
    <property type="evidence" value="ECO:0007669"/>
    <property type="project" value="UniProtKB-SubCell"/>
</dbReference>
<dbReference type="Pfam" id="PF12704">
    <property type="entry name" value="MacB_PCD"/>
    <property type="match status" value="2"/>
</dbReference>
<dbReference type="PANTHER" id="PTHR30572">
    <property type="entry name" value="MEMBRANE COMPONENT OF TRANSPORTER-RELATED"/>
    <property type="match status" value="1"/>
</dbReference>
<evidence type="ECO:0000313" key="10">
    <source>
        <dbReference type="Proteomes" id="UP000188947"/>
    </source>
</evidence>
<accession>A0A1T3FGC2</accession>
<feature type="transmembrane region" description="Helical" evidence="6">
    <location>
        <begin position="287"/>
        <end position="308"/>
    </location>
</feature>
<evidence type="ECO:0000256" key="1">
    <source>
        <dbReference type="ARBA" id="ARBA00004651"/>
    </source>
</evidence>
<dbReference type="GO" id="GO:0022857">
    <property type="term" value="F:transmembrane transporter activity"/>
    <property type="evidence" value="ECO:0007669"/>
    <property type="project" value="TreeGrafter"/>
</dbReference>
<evidence type="ECO:0000256" key="4">
    <source>
        <dbReference type="ARBA" id="ARBA00022989"/>
    </source>
</evidence>
<dbReference type="PANTHER" id="PTHR30572:SF18">
    <property type="entry name" value="ABC-TYPE MACROLIDE FAMILY EXPORT SYSTEM PERMEASE COMPONENT 2"/>
    <property type="match status" value="1"/>
</dbReference>
<feature type="domain" description="MacB-like periplasmic core" evidence="8">
    <location>
        <begin position="20"/>
        <end position="237"/>
    </location>
</feature>
<feature type="transmembrane region" description="Helical" evidence="6">
    <location>
        <begin position="333"/>
        <end position="356"/>
    </location>
</feature>
<dbReference type="Pfam" id="PF02687">
    <property type="entry name" value="FtsX"/>
    <property type="match status" value="2"/>
</dbReference>
<evidence type="ECO:0000259" key="8">
    <source>
        <dbReference type="Pfam" id="PF12704"/>
    </source>
</evidence>
<feature type="transmembrane region" description="Helical" evidence="6">
    <location>
        <begin position="376"/>
        <end position="401"/>
    </location>
</feature>
<evidence type="ECO:0000256" key="3">
    <source>
        <dbReference type="ARBA" id="ARBA00022692"/>
    </source>
</evidence>
<proteinExistence type="predicted"/>
<keyword evidence="4 6" id="KW-1133">Transmembrane helix</keyword>
<feature type="transmembrane region" description="Helical" evidence="6">
    <location>
        <begin position="686"/>
        <end position="706"/>
    </location>
</feature>
<feature type="domain" description="ABC3 transporter permease C-terminal" evidence="7">
    <location>
        <begin position="292"/>
        <end position="406"/>
    </location>
</feature>
<feature type="domain" description="ABC3 transporter permease C-terminal" evidence="7">
    <location>
        <begin position="692"/>
        <end position="802"/>
    </location>
</feature>
<dbReference type="STRING" id="238.BBD35_10660"/>
<sequence length="810" mass="93018">MIKNWIKIAFTNYKKSWLTTIINLLGLSMGLTIFLLVFLNWQDEKAYEKWFPGNENIYFVELETGKNSYASNINYPVLYTSPKMFPEIENYSVANIWPDSENKIVVDGRSAYTTPIYATEDFFKVFRFPKVAGNYDNIFVDNNSIALSEDTAKQLFDKDYLNSIGKTVISDNDGSKYVVQAIYKLPADYENTVFRGGYITREPFINNSKNSWTNYSYFGFFKVKPNTDLAKLEEKLSKWDDAGERAESVRGGWAPNEKPIKVHLTNIRDMKLDAKGSGIMKGDKKSIIILLSLAVLILVLSGINFINLNTAQASQRAKEVGVRKVLGGSKSKIILQFLLETFIVYCTAFIISMVLLELLLPLYSKFLKKEIHVDGVSIYVYTILILFIFTFISGIIPATYLSNFNPIQTLKGNFARSKHGIWLRNFILTIQLIISSFFIISSLIIYKQVNYMMDKDLGFNGNQVFQIRFQKTNFIDDGYNQRKYEIYKEKIKRFPGVMDVTGSSQTMGRGVANTSGAMYKKDSTRSTSAGIGAIDLNYFKFYNIKFVAGRDFNPKMTTDTARGLIVNEAFVKDLHWSNEEALGKEIWSGMDKKSTNMLIIGVVKNFYYGSVKNEVPPVMFFNYQRYWSKNQMTNLQIKLSGDNIAENTERIKKYWETEVEPGYPFVGNFVNENFAKTFDKYKKQRLLFTILNSVVLVVALLGLFALSSLMIEQKLKDVAIKKTLGASDGALIKDLTRKFLWVTALAVLLSIPVSYYFMNEWLKEFAYRIEMPWWPYMLSLIILLLLTFLVVSIKAYRATKVELVKYLKYE</sequence>
<evidence type="ECO:0000259" key="7">
    <source>
        <dbReference type="Pfam" id="PF02687"/>
    </source>
</evidence>
<reference evidence="9 10" key="1">
    <citation type="submission" date="2016-11" db="EMBL/GenBank/DDBJ databases">
        <title>Genome sequence and comparative genomic analysis of clinical strain Elizabethkingia meningoseptica 61421 PRCM.</title>
        <authorList>
            <person name="Wang M."/>
            <person name="Hu S."/>
            <person name="Cao L."/>
            <person name="Jiang T."/>
            <person name="Zhou Y."/>
            <person name="Ming D."/>
        </authorList>
    </citation>
    <scope>NUCLEOTIDE SEQUENCE [LARGE SCALE GENOMIC DNA]</scope>
    <source>
        <strain evidence="9 10">61421 PRCM</strain>
    </source>
</reference>
<feature type="transmembrane region" description="Helical" evidence="6">
    <location>
        <begin position="21"/>
        <end position="41"/>
    </location>
</feature>
<dbReference type="Proteomes" id="UP000188947">
    <property type="component" value="Unassembled WGS sequence"/>
</dbReference>
<feature type="transmembrane region" description="Helical" evidence="6">
    <location>
        <begin position="773"/>
        <end position="796"/>
    </location>
</feature>
<keyword evidence="2" id="KW-1003">Cell membrane</keyword>
<dbReference type="RefSeq" id="WP_070904369.1">
    <property type="nucleotide sequence ID" value="NZ_CP016378.1"/>
</dbReference>
<dbReference type="AlphaFoldDB" id="A0A1T3FGC2"/>
<feature type="transmembrane region" description="Helical" evidence="6">
    <location>
        <begin position="739"/>
        <end position="758"/>
    </location>
</feature>
<organism evidence="9 10">
    <name type="scientific">Elizabethkingia meningoseptica</name>
    <name type="common">Chryseobacterium meningosepticum</name>
    <dbReference type="NCBI Taxonomy" id="238"/>
    <lineage>
        <taxon>Bacteria</taxon>
        <taxon>Pseudomonadati</taxon>
        <taxon>Bacteroidota</taxon>
        <taxon>Flavobacteriia</taxon>
        <taxon>Flavobacteriales</taxon>
        <taxon>Weeksellaceae</taxon>
        <taxon>Elizabethkingia</taxon>
    </lineage>
</organism>
<comment type="caution">
    <text evidence="9">The sequence shown here is derived from an EMBL/GenBank/DDBJ whole genome shotgun (WGS) entry which is preliminary data.</text>
</comment>
<dbReference type="InterPro" id="IPR025857">
    <property type="entry name" value="MacB_PCD"/>
</dbReference>
<evidence type="ECO:0000313" key="9">
    <source>
        <dbReference type="EMBL" id="OOH97419.1"/>
    </source>
</evidence>